<protein>
    <recommendedName>
        <fullName evidence="4">Transmembrane protein</fullName>
    </recommendedName>
</protein>
<dbReference type="Proteomes" id="UP001174997">
    <property type="component" value="Unassembled WGS sequence"/>
</dbReference>
<accession>A0AA39Z8A4</accession>
<proteinExistence type="predicted"/>
<dbReference type="AlphaFoldDB" id="A0AA39Z8A4"/>
<keyword evidence="1" id="KW-1133">Transmembrane helix</keyword>
<evidence type="ECO:0008006" key="4">
    <source>
        <dbReference type="Google" id="ProtNLM"/>
    </source>
</evidence>
<evidence type="ECO:0000313" key="3">
    <source>
        <dbReference type="Proteomes" id="UP001174997"/>
    </source>
</evidence>
<evidence type="ECO:0000313" key="2">
    <source>
        <dbReference type="EMBL" id="KAK0666080.1"/>
    </source>
</evidence>
<dbReference type="EMBL" id="JAULSY010000095">
    <property type="protein sequence ID" value="KAK0666080.1"/>
    <property type="molecule type" value="Genomic_DNA"/>
</dbReference>
<reference evidence="2" key="1">
    <citation type="submission" date="2023-06" db="EMBL/GenBank/DDBJ databases">
        <title>Genome-scale phylogeny and comparative genomics of the fungal order Sordariales.</title>
        <authorList>
            <consortium name="Lawrence Berkeley National Laboratory"/>
            <person name="Hensen N."/>
            <person name="Bonometti L."/>
            <person name="Westerberg I."/>
            <person name="Brannstrom I.O."/>
            <person name="Guillou S."/>
            <person name="Cros-Aarteil S."/>
            <person name="Calhoun S."/>
            <person name="Haridas S."/>
            <person name="Kuo A."/>
            <person name="Mondo S."/>
            <person name="Pangilinan J."/>
            <person name="Riley R."/>
            <person name="Labutti K."/>
            <person name="Andreopoulos B."/>
            <person name="Lipzen A."/>
            <person name="Chen C."/>
            <person name="Yanf M."/>
            <person name="Daum C."/>
            <person name="Ng V."/>
            <person name="Clum A."/>
            <person name="Steindorff A."/>
            <person name="Ohm R."/>
            <person name="Martin F."/>
            <person name="Silar P."/>
            <person name="Natvig D."/>
            <person name="Lalanne C."/>
            <person name="Gautier V."/>
            <person name="Ament-Velasquez S.L."/>
            <person name="Kruys A."/>
            <person name="Hutchinson M.I."/>
            <person name="Powell A.J."/>
            <person name="Barry K."/>
            <person name="Miller A.N."/>
            <person name="Grigoriev I.V."/>
            <person name="Debuchy R."/>
            <person name="Gladieux P."/>
            <person name="Thoren M.H."/>
            <person name="Johannesson H."/>
        </authorList>
    </citation>
    <scope>NUCLEOTIDE SEQUENCE</scope>
    <source>
        <strain evidence="2">CBS 307.81</strain>
    </source>
</reference>
<comment type="caution">
    <text evidence="2">The sequence shown here is derived from an EMBL/GenBank/DDBJ whole genome shotgun (WGS) entry which is preliminary data.</text>
</comment>
<feature type="transmembrane region" description="Helical" evidence="1">
    <location>
        <begin position="32"/>
        <end position="56"/>
    </location>
</feature>
<keyword evidence="1" id="KW-0472">Membrane</keyword>
<organism evidence="2 3">
    <name type="scientific">Cercophora samala</name>
    <dbReference type="NCBI Taxonomy" id="330535"/>
    <lineage>
        <taxon>Eukaryota</taxon>
        <taxon>Fungi</taxon>
        <taxon>Dikarya</taxon>
        <taxon>Ascomycota</taxon>
        <taxon>Pezizomycotina</taxon>
        <taxon>Sordariomycetes</taxon>
        <taxon>Sordariomycetidae</taxon>
        <taxon>Sordariales</taxon>
        <taxon>Lasiosphaeriaceae</taxon>
        <taxon>Cercophora</taxon>
    </lineage>
</organism>
<sequence length="133" mass="15945">MHARNLDTLYCSTRSSTHNQPTPHYLYKTNQFFYICQTTFFVIYKPHFLLFVVLYTSFLRYGDWGTWGGKKKNLEPFYYRVVVSIFILFLELLFCVQRIEDGGEVFKFGVIFLRLLLPRHCFSCFYQGKKKDS</sequence>
<name>A0AA39Z8A4_9PEZI</name>
<evidence type="ECO:0000256" key="1">
    <source>
        <dbReference type="SAM" id="Phobius"/>
    </source>
</evidence>
<gene>
    <name evidence="2" type="ORF">QBC41DRAFT_156353</name>
</gene>
<keyword evidence="1" id="KW-0812">Transmembrane</keyword>
<keyword evidence="3" id="KW-1185">Reference proteome</keyword>
<feature type="transmembrane region" description="Helical" evidence="1">
    <location>
        <begin position="77"/>
        <end position="99"/>
    </location>
</feature>